<protein>
    <submittedName>
        <fullName evidence="2">Uncharacterized protein</fullName>
    </submittedName>
</protein>
<evidence type="ECO:0000313" key="2">
    <source>
        <dbReference type="EMBL" id="JAT73800.1"/>
    </source>
</evidence>
<gene>
    <name evidence="2" type="ORF">g.8659</name>
</gene>
<reference evidence="2" key="1">
    <citation type="submission" date="2015-08" db="EMBL/GenBank/DDBJ databases">
        <authorList>
            <person name="Babu N.S."/>
            <person name="Beckwith C.J."/>
            <person name="Beseler K.G."/>
            <person name="Brison A."/>
            <person name="Carone J.V."/>
            <person name="Caskin T.P."/>
            <person name="Diamond M."/>
            <person name="Durham M.E."/>
            <person name="Foxe J.M."/>
            <person name="Go M."/>
            <person name="Henderson B.A."/>
            <person name="Jones I.B."/>
            <person name="McGettigan J.A."/>
            <person name="Micheletti S.J."/>
            <person name="Nasrallah M.E."/>
            <person name="Ortiz D."/>
            <person name="Piller C.R."/>
            <person name="Privatt S.R."/>
            <person name="Schneider S.L."/>
            <person name="Sharp S."/>
            <person name="Smith T.C."/>
            <person name="Stanton J.D."/>
            <person name="Ullery H.E."/>
            <person name="Wilson R.J."/>
            <person name="Serrano M.G."/>
            <person name="Buck G."/>
            <person name="Lee V."/>
            <person name="Wang Y."/>
            <person name="Carvalho R."/>
            <person name="Voegtly L."/>
            <person name="Shi R."/>
            <person name="Duckworth R."/>
            <person name="Johnson A."/>
            <person name="Loviza R."/>
            <person name="Walstead R."/>
            <person name="Shah Z."/>
            <person name="Kiflezghi M."/>
            <person name="Wade K."/>
            <person name="Ball S.L."/>
            <person name="Bradley K.W."/>
            <person name="Asai D.J."/>
            <person name="Bowman C.A."/>
            <person name="Russell D.A."/>
            <person name="Pope W.H."/>
            <person name="Jacobs-Sera D."/>
            <person name="Hendrix R.W."/>
            <person name="Hatfull G.F."/>
        </authorList>
    </citation>
    <scope>NUCLEOTIDE SEQUENCE</scope>
</reference>
<keyword evidence="1" id="KW-0472">Membrane</keyword>
<keyword evidence="1" id="KW-0812">Transmembrane</keyword>
<name>A0A1D2A3M8_AUXPR</name>
<proteinExistence type="predicted"/>
<sequence>MQYSCRSILSPSPVLPTTLKQPFNKAASATLPRTRPCRPTCQGGRGPLVTGGRVLPIMSEIAALKAQSSAFERLAGRSAMIGFAVAAAFELAVPRAGVFGGVQANIQLAAVGALGMLALGGLAAAVLRRIKGTSLDAFLVRKPAEFGGLFDIDPTLEAVLDTIAAAFANEDME</sequence>
<evidence type="ECO:0000256" key="1">
    <source>
        <dbReference type="SAM" id="Phobius"/>
    </source>
</evidence>
<feature type="transmembrane region" description="Helical" evidence="1">
    <location>
        <begin position="74"/>
        <end position="94"/>
    </location>
</feature>
<feature type="transmembrane region" description="Helical" evidence="1">
    <location>
        <begin position="106"/>
        <end position="127"/>
    </location>
</feature>
<dbReference type="EMBL" id="GDKF01004822">
    <property type="protein sequence ID" value="JAT73800.1"/>
    <property type="molecule type" value="Transcribed_RNA"/>
</dbReference>
<organism evidence="2">
    <name type="scientific">Auxenochlorella protothecoides</name>
    <name type="common">Green microalga</name>
    <name type="synonym">Chlorella protothecoides</name>
    <dbReference type="NCBI Taxonomy" id="3075"/>
    <lineage>
        <taxon>Eukaryota</taxon>
        <taxon>Viridiplantae</taxon>
        <taxon>Chlorophyta</taxon>
        <taxon>core chlorophytes</taxon>
        <taxon>Trebouxiophyceae</taxon>
        <taxon>Chlorellales</taxon>
        <taxon>Chlorellaceae</taxon>
        <taxon>Auxenochlorella</taxon>
    </lineage>
</organism>
<dbReference type="AlphaFoldDB" id="A0A1D2A3M8"/>
<accession>A0A1D2A3M8</accession>
<keyword evidence="1" id="KW-1133">Transmembrane helix</keyword>